<reference evidence="2" key="2">
    <citation type="submission" date="2019-01" db="UniProtKB">
        <authorList>
            <consortium name="EnsemblPlants"/>
        </authorList>
    </citation>
    <scope>IDENTIFICATION</scope>
    <source>
        <strain evidence="2">cv. Heinz 1706</strain>
    </source>
</reference>
<name>A0A3Q7I5P2_SOLLC</name>
<sequence>MTSSKLRHSCSFPILLLSCLNFILFILSAASIAPIVFLKTPPTSLGWSFLIVSSISLLSCFIGFYSQLTHCCFITHLSILMASCIGQLLGILALFTKEKSSLLMLKSPRDPREAKVLVRLECGVLMCMFVMQIGVLVVTCAVQSCWVRDYQSVEAEREAWSRKRNQRIAKVQQECMENANKICEMKDKEFDDKIKNKYGQCLKNDFEG</sequence>
<dbReference type="OMA" id="KSKYGQW"/>
<dbReference type="Proteomes" id="UP000004994">
    <property type="component" value="Chromosome 7"/>
</dbReference>
<protein>
    <submittedName>
        <fullName evidence="2">Uncharacterized protein</fullName>
    </submittedName>
</protein>
<dbReference type="OrthoDB" id="2017304at2759"/>
<feature type="transmembrane region" description="Helical" evidence="1">
    <location>
        <begin position="73"/>
        <end position="95"/>
    </location>
</feature>
<keyword evidence="3" id="KW-1185">Reference proteome</keyword>
<dbReference type="RefSeq" id="XP_004243712.1">
    <property type="nucleotide sequence ID" value="XM_004243664.5"/>
</dbReference>
<dbReference type="AlphaFoldDB" id="A0A3Q7I5P2"/>
<keyword evidence="1" id="KW-1133">Transmembrane helix</keyword>
<dbReference type="PANTHER" id="PTHR39113:SF1">
    <property type="entry name" value="MEMBRANE LIPOPROTEIN"/>
    <property type="match status" value="1"/>
</dbReference>
<keyword evidence="1" id="KW-0812">Transmembrane</keyword>
<gene>
    <name evidence="2" type="primary">LOC101254009</name>
</gene>
<evidence type="ECO:0000313" key="3">
    <source>
        <dbReference type="Proteomes" id="UP000004994"/>
    </source>
</evidence>
<dbReference type="PROSITE" id="PS51257">
    <property type="entry name" value="PROKAR_LIPOPROTEIN"/>
    <property type="match status" value="1"/>
</dbReference>
<dbReference type="GeneID" id="101254009"/>
<dbReference type="PANTHER" id="PTHR39113">
    <property type="entry name" value="MEMBRANE LIPOPROTEIN-RELATED"/>
    <property type="match status" value="1"/>
</dbReference>
<evidence type="ECO:0000313" key="2">
    <source>
        <dbReference type="EnsemblPlants" id="Solyc07g041770.1.1.1"/>
    </source>
</evidence>
<dbReference type="PaxDb" id="4081-Solyc07g041770.1.1"/>
<proteinExistence type="predicted"/>
<dbReference type="Gramene" id="Solyc07g041770.1.1">
    <property type="protein sequence ID" value="Solyc07g041770.1.1.1"/>
    <property type="gene ID" value="Solyc07g041770.1"/>
</dbReference>
<organism evidence="2">
    <name type="scientific">Solanum lycopersicum</name>
    <name type="common">Tomato</name>
    <name type="synonym">Lycopersicon esculentum</name>
    <dbReference type="NCBI Taxonomy" id="4081"/>
    <lineage>
        <taxon>Eukaryota</taxon>
        <taxon>Viridiplantae</taxon>
        <taxon>Streptophyta</taxon>
        <taxon>Embryophyta</taxon>
        <taxon>Tracheophyta</taxon>
        <taxon>Spermatophyta</taxon>
        <taxon>Magnoliopsida</taxon>
        <taxon>eudicotyledons</taxon>
        <taxon>Gunneridae</taxon>
        <taxon>Pentapetalae</taxon>
        <taxon>asterids</taxon>
        <taxon>lamiids</taxon>
        <taxon>Solanales</taxon>
        <taxon>Solanaceae</taxon>
        <taxon>Solanoideae</taxon>
        <taxon>Solaneae</taxon>
        <taxon>Solanum</taxon>
        <taxon>Solanum subgen. Lycopersicon</taxon>
    </lineage>
</organism>
<feature type="transmembrane region" description="Helical" evidence="1">
    <location>
        <begin position="116"/>
        <end position="138"/>
    </location>
</feature>
<dbReference type="KEGG" id="sly:101254009"/>
<feature type="transmembrane region" description="Helical" evidence="1">
    <location>
        <begin position="12"/>
        <end position="38"/>
    </location>
</feature>
<feature type="transmembrane region" description="Helical" evidence="1">
    <location>
        <begin position="45"/>
        <end position="67"/>
    </location>
</feature>
<evidence type="ECO:0000256" key="1">
    <source>
        <dbReference type="SAM" id="Phobius"/>
    </source>
</evidence>
<keyword evidence="1" id="KW-0472">Membrane</keyword>
<dbReference type="Gene3D" id="1.20.1110.10">
    <property type="entry name" value="Calcium-transporting ATPase, transmembrane domain"/>
    <property type="match status" value="1"/>
</dbReference>
<reference evidence="2" key="1">
    <citation type="journal article" date="2012" name="Nature">
        <title>The tomato genome sequence provides insights into fleshy fruit evolution.</title>
        <authorList>
            <consortium name="Tomato Genome Consortium"/>
        </authorList>
    </citation>
    <scope>NUCLEOTIDE SEQUENCE [LARGE SCALE GENOMIC DNA]</scope>
    <source>
        <strain evidence="2">cv. Heinz 1706</strain>
    </source>
</reference>
<dbReference type="FunCoup" id="A0A3Q7I5P2">
    <property type="interactions" value="4"/>
</dbReference>
<accession>A0A3Q7I5P2</accession>
<dbReference type="InParanoid" id="A0A3Q7I5P2"/>
<dbReference type="EnsemblPlants" id="Solyc07g041770.1.1">
    <property type="protein sequence ID" value="Solyc07g041770.1.1.1"/>
    <property type="gene ID" value="Solyc07g041770.1"/>
</dbReference>